<proteinExistence type="predicted"/>
<evidence type="ECO:0000313" key="1">
    <source>
        <dbReference type="EMBL" id="EEX25512.1"/>
    </source>
</evidence>
<dbReference type="GeneID" id="83714544"/>
<dbReference type="EMBL" id="GG704702">
    <property type="protein sequence ID" value="EEX25512.1"/>
    <property type="molecule type" value="Genomic_DNA"/>
</dbReference>
<dbReference type="HOGENOM" id="CLU_194492_0_0_9"/>
<name>D0DTB2_LIMFE</name>
<organism evidence="1">
    <name type="scientific">Limosilactobacillus fermentum 28-3-CHN</name>
    <dbReference type="NCBI Taxonomy" id="575599"/>
    <lineage>
        <taxon>Bacteria</taxon>
        <taxon>Bacillati</taxon>
        <taxon>Bacillota</taxon>
        <taxon>Bacilli</taxon>
        <taxon>Lactobacillales</taxon>
        <taxon>Lactobacillaceae</taxon>
        <taxon>Limosilactobacillus</taxon>
    </lineage>
</organism>
<reference evidence="1" key="1">
    <citation type="submission" date="2009-08" db="EMBL/GenBank/DDBJ databases">
        <title>The Genome Sequence of Lactobacillus fermentum 28-3-CHN.</title>
        <authorList>
            <consortium name="The Broad Institute Genome Sequencing Platform"/>
            <person name="Ward D."/>
            <person name="Feldgarden M."/>
            <person name="Earl A."/>
            <person name="Young S.K."/>
            <person name="Zeng Q."/>
            <person name="Koehrsen M."/>
            <person name="Alvarado L."/>
            <person name="Berlin A."/>
            <person name="Bochicchio J."/>
            <person name="Borenstein D."/>
            <person name="Chapman S.B."/>
            <person name="Chen Z."/>
            <person name="Engels R."/>
            <person name="Freedman E."/>
            <person name="Gellesch M."/>
            <person name="Goldberg J."/>
            <person name="Griggs A."/>
            <person name="Gujja S."/>
            <person name="Heilman E."/>
            <person name="Heiman D."/>
            <person name="Hepburn T."/>
            <person name="Howarth C."/>
            <person name="Jen D."/>
            <person name="Larson L."/>
            <person name="Lewis B."/>
            <person name="Mehta T."/>
            <person name="Park D."/>
            <person name="Pearson M."/>
            <person name="Roberts A."/>
            <person name="Saif S."/>
            <person name="Shea T."/>
            <person name="Shenoy N."/>
            <person name="Sisk P."/>
            <person name="Stolte C."/>
            <person name="Sykes S."/>
            <person name="Thomson T."/>
            <person name="Walk T."/>
            <person name="White J."/>
            <person name="Yandava C."/>
            <person name="Liu Y."/>
            <person name="Xu Q."/>
            <person name="Haas B."/>
            <person name="Nusbaum C."/>
            <person name="Birren B."/>
        </authorList>
    </citation>
    <scope>NUCLEOTIDE SEQUENCE</scope>
    <source>
        <strain evidence="1">28-3-CHN</strain>
    </source>
</reference>
<sequence>MGIARQRISLLMELTKEDLTNDQRKMMGVVMSHCKVTPLASDVVEKVSVALSQFN</sequence>
<accession>D0DTB2</accession>
<dbReference type="AlphaFoldDB" id="D0DTB2"/>
<dbReference type="Proteomes" id="UP000004920">
    <property type="component" value="Unassembled WGS sequence"/>
</dbReference>
<dbReference type="RefSeq" id="WP_004563078.1">
    <property type="nucleotide sequence ID" value="NZ_GG704702.1"/>
</dbReference>
<gene>
    <name evidence="1" type="ORF">HMPREF0513_00901</name>
</gene>
<protein>
    <submittedName>
        <fullName evidence="1">Uncharacterized protein</fullName>
    </submittedName>
</protein>